<dbReference type="Pfam" id="PF00005">
    <property type="entry name" value="ABC_tran"/>
    <property type="match status" value="1"/>
</dbReference>
<keyword evidence="3 5" id="KW-0067">ATP-binding</keyword>
<evidence type="ECO:0000256" key="3">
    <source>
        <dbReference type="ARBA" id="ARBA00022840"/>
    </source>
</evidence>
<keyword evidence="2" id="KW-0547">Nucleotide-binding</keyword>
<reference evidence="5 6" key="1">
    <citation type="submission" date="2019-03" db="EMBL/GenBank/DDBJ databases">
        <title>Genomic Encyclopedia of Type Strains, Phase IV (KMG-IV): sequencing the most valuable type-strain genomes for metagenomic binning, comparative biology and taxonomic classification.</title>
        <authorList>
            <person name="Goeker M."/>
        </authorList>
    </citation>
    <scope>NUCLEOTIDE SEQUENCE [LARGE SCALE GENOMIC DNA]</scope>
    <source>
        <strain evidence="5 6">LX-B</strain>
    </source>
</reference>
<comment type="caution">
    <text evidence="5">The sequence shown here is derived from an EMBL/GenBank/DDBJ whole genome shotgun (WGS) entry which is preliminary data.</text>
</comment>
<dbReference type="RefSeq" id="WP_165908346.1">
    <property type="nucleotide sequence ID" value="NZ_SLUN01000071.1"/>
</dbReference>
<protein>
    <submittedName>
        <fullName evidence="5">ABC-2 type transport system ATP-binding protein</fullName>
    </submittedName>
</protein>
<accession>A0A4R1QLL4</accession>
<dbReference type="Gene3D" id="3.40.50.300">
    <property type="entry name" value="P-loop containing nucleotide triphosphate hydrolases"/>
    <property type="match status" value="1"/>
</dbReference>
<evidence type="ECO:0000259" key="4">
    <source>
        <dbReference type="PROSITE" id="PS50893"/>
    </source>
</evidence>
<dbReference type="GO" id="GO:0016887">
    <property type="term" value="F:ATP hydrolysis activity"/>
    <property type="evidence" value="ECO:0007669"/>
    <property type="project" value="InterPro"/>
</dbReference>
<sequence length="294" mass="32146">MNSVISCKGLEKRYGAKRALKGIDLEVETGSIVALLGTNGAGKTTLIRTLLGLIPKSRGEIRVLGEEPYKFGAQLRQRIGYVSEEQGLYGWMSVREIIRFCQSLYPVWDQELIAKYLERFKISPKTKIETLSKGQQVKLALLLALAPKPELLILDEPMSGLDPFAQHEFLQVIMKEIRQEGRTIFFSTHNLADAMTVAKQVAIVYDGRIQAFGSISEVCSKVVKLRGTPAPDQPLTGGFAGGVLLAEEPDSTTWLVPAQGLAEIAASSELADSAAEPATLEEAFLFFCAGREEA</sequence>
<dbReference type="SUPFAM" id="SSF52540">
    <property type="entry name" value="P-loop containing nucleoside triphosphate hydrolases"/>
    <property type="match status" value="1"/>
</dbReference>
<dbReference type="InterPro" id="IPR027417">
    <property type="entry name" value="P-loop_NTPase"/>
</dbReference>
<dbReference type="PANTHER" id="PTHR42939:SF1">
    <property type="entry name" value="ABC TRANSPORTER ATP-BINDING PROTEIN ALBC-RELATED"/>
    <property type="match status" value="1"/>
</dbReference>
<dbReference type="PANTHER" id="PTHR42939">
    <property type="entry name" value="ABC TRANSPORTER ATP-BINDING PROTEIN ALBC-RELATED"/>
    <property type="match status" value="1"/>
</dbReference>
<evidence type="ECO:0000313" key="5">
    <source>
        <dbReference type="EMBL" id="TCL53803.1"/>
    </source>
</evidence>
<name>A0A4R1QLL4_HYDET</name>
<evidence type="ECO:0000256" key="2">
    <source>
        <dbReference type="ARBA" id="ARBA00022741"/>
    </source>
</evidence>
<dbReference type="Proteomes" id="UP000295008">
    <property type="component" value="Unassembled WGS sequence"/>
</dbReference>
<keyword evidence="6" id="KW-1185">Reference proteome</keyword>
<dbReference type="AlphaFoldDB" id="A0A4R1QLL4"/>
<gene>
    <name evidence="5" type="ORF">EDC14_10713</name>
</gene>
<feature type="domain" description="ABC transporter" evidence="4">
    <location>
        <begin position="5"/>
        <end position="231"/>
    </location>
</feature>
<dbReference type="InterPro" id="IPR003593">
    <property type="entry name" value="AAA+_ATPase"/>
</dbReference>
<dbReference type="SMART" id="SM00382">
    <property type="entry name" value="AAA"/>
    <property type="match status" value="1"/>
</dbReference>
<dbReference type="PROSITE" id="PS00211">
    <property type="entry name" value="ABC_TRANSPORTER_1"/>
    <property type="match status" value="1"/>
</dbReference>
<proteinExistence type="predicted"/>
<keyword evidence="1" id="KW-0813">Transport</keyword>
<dbReference type="EMBL" id="SLUN01000071">
    <property type="protein sequence ID" value="TCL53803.1"/>
    <property type="molecule type" value="Genomic_DNA"/>
</dbReference>
<dbReference type="InterPro" id="IPR003439">
    <property type="entry name" value="ABC_transporter-like_ATP-bd"/>
</dbReference>
<organism evidence="5 6">
    <name type="scientific">Hydrogenispora ethanolica</name>
    <dbReference type="NCBI Taxonomy" id="1082276"/>
    <lineage>
        <taxon>Bacteria</taxon>
        <taxon>Bacillati</taxon>
        <taxon>Bacillota</taxon>
        <taxon>Hydrogenispora</taxon>
    </lineage>
</organism>
<dbReference type="GO" id="GO:0005524">
    <property type="term" value="F:ATP binding"/>
    <property type="evidence" value="ECO:0007669"/>
    <property type="project" value="UniProtKB-KW"/>
</dbReference>
<evidence type="ECO:0000313" key="6">
    <source>
        <dbReference type="Proteomes" id="UP000295008"/>
    </source>
</evidence>
<dbReference type="PROSITE" id="PS50893">
    <property type="entry name" value="ABC_TRANSPORTER_2"/>
    <property type="match status" value="1"/>
</dbReference>
<dbReference type="CDD" id="cd03230">
    <property type="entry name" value="ABC_DR_subfamily_A"/>
    <property type="match status" value="1"/>
</dbReference>
<dbReference type="InterPro" id="IPR017871">
    <property type="entry name" value="ABC_transporter-like_CS"/>
</dbReference>
<evidence type="ECO:0000256" key="1">
    <source>
        <dbReference type="ARBA" id="ARBA00022448"/>
    </source>
</evidence>
<dbReference type="InterPro" id="IPR051782">
    <property type="entry name" value="ABC_Transporter_VariousFunc"/>
</dbReference>